<comment type="subcellular location">
    <subcellularLocation>
        <location evidence="8">Endoplasmic reticulum membrane</location>
        <topology evidence="8">Single-pass type I membrane protein</topology>
    </subcellularLocation>
    <subcellularLocation>
        <location evidence="1">Membrane</location>
        <topology evidence="1">Single-pass type I membrane protein</topology>
    </subcellularLocation>
</comment>
<proteinExistence type="inferred from homology"/>
<keyword evidence="5 8" id="KW-0256">Endoplasmic reticulum</keyword>
<evidence type="ECO:0000313" key="12">
    <source>
        <dbReference type="Proteomes" id="UP000027195"/>
    </source>
</evidence>
<dbReference type="PANTHER" id="PTHR10830">
    <property type="entry name" value="DOLICHYL-DIPHOSPHOOLIGOSACCHARIDE--PROTEIN GLYCOSYLTRANSFERASE 48 KDA SUBUNIT"/>
    <property type="match status" value="1"/>
</dbReference>
<evidence type="ECO:0000256" key="1">
    <source>
        <dbReference type="ARBA" id="ARBA00004479"/>
    </source>
</evidence>
<dbReference type="Proteomes" id="UP000027195">
    <property type="component" value="Unassembled WGS sequence"/>
</dbReference>
<dbReference type="Pfam" id="PF03345">
    <property type="entry name" value="OST48_N"/>
    <property type="match status" value="1"/>
</dbReference>
<evidence type="ECO:0000259" key="10">
    <source>
        <dbReference type="Pfam" id="PF23358"/>
    </source>
</evidence>
<evidence type="ECO:0000256" key="6">
    <source>
        <dbReference type="ARBA" id="ARBA00022989"/>
    </source>
</evidence>
<dbReference type="EMBL" id="KL198021">
    <property type="protein sequence ID" value="KDQ18554.1"/>
    <property type="molecule type" value="Genomic_DNA"/>
</dbReference>
<comment type="function">
    <text evidence="8">Subunit of the oligosaccharyl transferase (OST) complex that catalyzes the initial transfer of a defined glycan (Glc(3)Man(9)GlcNAc(2) in eukaryotes) from the lipid carrier dolichol-pyrophosphate to an asparagine residue within an Asn-X-Ser/Thr consensus motif in nascent polypeptide chains, the first step in protein N-glycosylation. N-glycosylation occurs cotranslationally and the complex associates with the Sec61 complex at the channel-forming translocon complex that mediates protein translocation across the endoplasmic reticulum (ER).</text>
</comment>
<comment type="pathway">
    <text evidence="2 8">Protein modification; protein glycosylation.</text>
</comment>
<evidence type="ECO:0000313" key="11">
    <source>
        <dbReference type="EMBL" id="KDQ18554.1"/>
    </source>
</evidence>
<dbReference type="GO" id="GO:0008250">
    <property type="term" value="C:oligosaccharyltransferase complex"/>
    <property type="evidence" value="ECO:0007669"/>
    <property type="project" value="TreeGrafter"/>
</dbReference>
<keyword evidence="4 8" id="KW-0812">Transmembrane</keyword>
<dbReference type="Pfam" id="PF23358">
    <property type="entry name" value="OST48_MD"/>
    <property type="match status" value="1"/>
</dbReference>
<keyword evidence="7 8" id="KW-0472">Membrane</keyword>
<reference evidence="12" key="1">
    <citation type="journal article" date="2014" name="Proc. Natl. Acad. Sci. U.S.A.">
        <title>Extensive sampling of basidiomycete genomes demonstrates inadequacy of the white-rot/brown-rot paradigm for wood decay fungi.</title>
        <authorList>
            <person name="Riley R."/>
            <person name="Salamov A.A."/>
            <person name="Brown D.W."/>
            <person name="Nagy L.G."/>
            <person name="Floudas D."/>
            <person name="Held B.W."/>
            <person name="Levasseur A."/>
            <person name="Lombard V."/>
            <person name="Morin E."/>
            <person name="Otillar R."/>
            <person name="Lindquist E.A."/>
            <person name="Sun H."/>
            <person name="LaButti K.M."/>
            <person name="Schmutz J."/>
            <person name="Jabbour D."/>
            <person name="Luo H."/>
            <person name="Baker S.E."/>
            <person name="Pisabarro A.G."/>
            <person name="Walton J.D."/>
            <person name="Blanchette R.A."/>
            <person name="Henrissat B."/>
            <person name="Martin F."/>
            <person name="Cullen D."/>
            <person name="Hibbett D.S."/>
            <person name="Grigoriev I.V."/>
        </authorList>
    </citation>
    <scope>NUCLEOTIDE SEQUENCE [LARGE SCALE GENOMIC DNA]</scope>
    <source>
        <strain evidence="12">FD-172 SS1</strain>
    </source>
</reference>
<keyword evidence="8" id="KW-0732">Signal</keyword>
<dbReference type="PANTHER" id="PTHR10830:SF0">
    <property type="entry name" value="DOLICHYL-DIPHOSPHOOLIGOSACCHARIDE--PROTEIN GLYCOSYLTRANSFERASE 48 KDA SUBUNIT"/>
    <property type="match status" value="1"/>
</dbReference>
<evidence type="ECO:0000256" key="3">
    <source>
        <dbReference type="ARBA" id="ARBA00008743"/>
    </source>
</evidence>
<feature type="chain" id="PRO_5005103539" description="Dolichyl-diphosphooligosaccharide--protein glycosyltransferase subunit WBP1" evidence="8">
    <location>
        <begin position="21"/>
        <end position="462"/>
    </location>
</feature>
<dbReference type="InterPro" id="IPR005013">
    <property type="entry name" value="DDOST_48_kDa_subunit"/>
</dbReference>
<organism evidence="11 12">
    <name type="scientific">Botryobasidium botryosum (strain FD-172 SS1)</name>
    <dbReference type="NCBI Taxonomy" id="930990"/>
    <lineage>
        <taxon>Eukaryota</taxon>
        <taxon>Fungi</taxon>
        <taxon>Dikarya</taxon>
        <taxon>Basidiomycota</taxon>
        <taxon>Agaricomycotina</taxon>
        <taxon>Agaricomycetes</taxon>
        <taxon>Cantharellales</taxon>
        <taxon>Botryobasidiaceae</taxon>
        <taxon>Botryobasidium</taxon>
    </lineage>
</organism>
<dbReference type="AlphaFoldDB" id="A0A067MSH0"/>
<comment type="subunit">
    <text evidence="8">Component of the oligosaccharyltransferase (OST) complex.</text>
</comment>
<dbReference type="InParanoid" id="A0A067MSH0"/>
<sequence>MWSIFKLALPLVLFISPLLSQAGSSAGSSVLVVLEPELKREDFSLFFNSLEKRGYELTFRAPLDKTPKIAEHGIPAFSHVIFFTPTTKSEKKGEPGFAPDLSPQSLVSLATANQNINILIALSPSATPFTSLASEFSLSLPPPKTPLISHFPPRPFPPTTLIIPYPETPSPLLTAGTPPILLSGVSHAIGDNPLLVPILNAPAESFASDSEEDRQADLLVEATERGGEGLWAGSQMGVVTGFQTKNGARVMWVGGVSVFSNEFAEAEVAPGQKSGNAQFAKDITAWTFQETMVLRIDEATHHSASDPLTVPKEMYTTNEHLTYIIQLSAFDAKTDTWIPYSSVKDLQLEFTMLDPHIRTALKAVDGVPGAYSVTFRAPDRHGVYKFVVDYKRKGYTSLHSSLQVSIVPPRHDGYPRFLSAAWPYYAGAISTSAGFILFCAIYLGAEVSGRGKGKGGKSLKGE</sequence>
<evidence type="ECO:0000256" key="7">
    <source>
        <dbReference type="ARBA" id="ARBA00023136"/>
    </source>
</evidence>
<feature type="domain" description="OST48 middle" evidence="10">
    <location>
        <begin position="309"/>
        <end position="443"/>
    </location>
</feature>
<evidence type="ECO:0000256" key="8">
    <source>
        <dbReference type="RuleBase" id="RU361142"/>
    </source>
</evidence>
<gene>
    <name evidence="11" type="ORF">BOTBODRAFT_154498</name>
</gene>
<feature type="domain" description="OST48 N-terminal" evidence="9">
    <location>
        <begin position="30"/>
        <end position="287"/>
    </location>
</feature>
<dbReference type="FunCoup" id="A0A067MSH0">
    <property type="interactions" value="551"/>
</dbReference>
<dbReference type="InterPro" id="IPR055459">
    <property type="entry name" value="OST48_MD"/>
</dbReference>
<dbReference type="UniPathway" id="UPA00378"/>
<dbReference type="GO" id="GO:0018279">
    <property type="term" value="P:protein N-linked glycosylation via asparagine"/>
    <property type="evidence" value="ECO:0007669"/>
    <property type="project" value="UniProtKB-UniRule"/>
</dbReference>
<evidence type="ECO:0000256" key="2">
    <source>
        <dbReference type="ARBA" id="ARBA00004922"/>
    </source>
</evidence>
<protein>
    <recommendedName>
        <fullName evidence="8">Dolichyl-diphosphooligosaccharide--protein glycosyltransferase subunit WBP1</fullName>
        <shortName evidence="8">Oligosaccharyl transferase subunit WBP1</shortName>
    </recommendedName>
</protein>
<feature type="transmembrane region" description="Helical" evidence="8">
    <location>
        <begin position="422"/>
        <end position="445"/>
    </location>
</feature>
<dbReference type="STRING" id="930990.A0A067MSH0"/>
<keyword evidence="12" id="KW-1185">Reference proteome</keyword>
<evidence type="ECO:0000256" key="5">
    <source>
        <dbReference type="ARBA" id="ARBA00022824"/>
    </source>
</evidence>
<dbReference type="OrthoDB" id="29105at2759"/>
<comment type="similarity">
    <text evidence="3 8">Belongs to the DDOST 48 kDa subunit family.</text>
</comment>
<dbReference type="InterPro" id="IPR055457">
    <property type="entry name" value="OST48_N"/>
</dbReference>
<evidence type="ECO:0000259" key="9">
    <source>
        <dbReference type="Pfam" id="PF03345"/>
    </source>
</evidence>
<name>A0A067MSH0_BOTB1</name>
<dbReference type="HOGENOM" id="CLU_031804_1_1_1"/>
<feature type="signal peptide" evidence="8">
    <location>
        <begin position="1"/>
        <end position="20"/>
    </location>
</feature>
<keyword evidence="6 8" id="KW-1133">Transmembrane helix</keyword>
<evidence type="ECO:0000256" key="4">
    <source>
        <dbReference type="ARBA" id="ARBA00022692"/>
    </source>
</evidence>
<accession>A0A067MSH0</accession>